<comment type="caution">
    <text evidence="5">The sequence shown here is derived from an EMBL/GenBank/DDBJ whole genome shotgun (WGS) entry which is preliminary data.</text>
</comment>
<dbReference type="GO" id="GO:0008270">
    <property type="term" value="F:zinc ion binding"/>
    <property type="evidence" value="ECO:0007669"/>
    <property type="project" value="UniProtKB-KW"/>
</dbReference>
<evidence type="ECO:0000313" key="5">
    <source>
        <dbReference type="EMBL" id="GFR88198.1"/>
    </source>
</evidence>
<evidence type="ECO:0000256" key="2">
    <source>
        <dbReference type="ARBA" id="ARBA00022833"/>
    </source>
</evidence>
<dbReference type="Gene3D" id="3.30.40.10">
    <property type="entry name" value="Zinc/RING finger domain, C3HC4 (zinc finger)"/>
    <property type="match status" value="1"/>
</dbReference>
<name>A0AAV4GRQ7_9GAST</name>
<evidence type="ECO:0000256" key="1">
    <source>
        <dbReference type="ARBA" id="ARBA00022771"/>
    </source>
</evidence>
<accession>A0AAV4GRQ7</accession>
<keyword evidence="1 3" id="KW-0479">Metal-binding</keyword>
<keyword evidence="2" id="KW-0862">Zinc</keyword>
<dbReference type="SUPFAM" id="SSF57850">
    <property type="entry name" value="RING/U-box"/>
    <property type="match status" value="1"/>
</dbReference>
<evidence type="ECO:0000256" key="3">
    <source>
        <dbReference type="PROSITE-ProRule" id="PRU00175"/>
    </source>
</evidence>
<dbReference type="InterPro" id="IPR013083">
    <property type="entry name" value="Znf_RING/FYVE/PHD"/>
</dbReference>
<dbReference type="Pfam" id="PF13920">
    <property type="entry name" value="zf-C3HC4_3"/>
    <property type="match status" value="1"/>
</dbReference>
<reference evidence="5 6" key="1">
    <citation type="journal article" date="2021" name="Elife">
        <title>Chloroplast acquisition without the gene transfer in kleptoplastic sea slugs, Plakobranchus ocellatus.</title>
        <authorList>
            <person name="Maeda T."/>
            <person name="Takahashi S."/>
            <person name="Yoshida T."/>
            <person name="Shimamura S."/>
            <person name="Takaki Y."/>
            <person name="Nagai Y."/>
            <person name="Toyoda A."/>
            <person name="Suzuki Y."/>
            <person name="Arimoto A."/>
            <person name="Ishii H."/>
            <person name="Satoh N."/>
            <person name="Nishiyama T."/>
            <person name="Hasebe M."/>
            <person name="Maruyama T."/>
            <person name="Minagawa J."/>
            <person name="Obokata J."/>
            <person name="Shigenobu S."/>
        </authorList>
    </citation>
    <scope>NUCLEOTIDE SEQUENCE [LARGE SCALE GENOMIC DNA]</scope>
</reference>
<dbReference type="InterPro" id="IPR001841">
    <property type="entry name" value="Znf_RING"/>
</dbReference>
<protein>
    <submittedName>
        <fullName evidence="5">Baculoviral IAP repeat-containing protein 7-like</fullName>
    </submittedName>
</protein>
<dbReference type="AlphaFoldDB" id="A0AAV4GRQ7"/>
<feature type="domain" description="RING-type" evidence="4">
    <location>
        <begin position="130"/>
        <end position="165"/>
    </location>
</feature>
<dbReference type="EMBL" id="BMAT01005142">
    <property type="protein sequence ID" value="GFR88198.1"/>
    <property type="molecule type" value="Genomic_DNA"/>
</dbReference>
<evidence type="ECO:0000259" key="4">
    <source>
        <dbReference type="PROSITE" id="PS50089"/>
    </source>
</evidence>
<keyword evidence="1 3" id="KW-0863">Zinc-finger</keyword>
<proteinExistence type="predicted"/>
<organism evidence="5 6">
    <name type="scientific">Elysia marginata</name>
    <dbReference type="NCBI Taxonomy" id="1093978"/>
    <lineage>
        <taxon>Eukaryota</taxon>
        <taxon>Metazoa</taxon>
        <taxon>Spiralia</taxon>
        <taxon>Lophotrochozoa</taxon>
        <taxon>Mollusca</taxon>
        <taxon>Gastropoda</taxon>
        <taxon>Heterobranchia</taxon>
        <taxon>Euthyneura</taxon>
        <taxon>Panpulmonata</taxon>
        <taxon>Sacoglossa</taxon>
        <taxon>Placobranchoidea</taxon>
        <taxon>Plakobranchidae</taxon>
        <taxon>Elysia</taxon>
    </lineage>
</organism>
<dbReference type="PROSITE" id="PS50089">
    <property type="entry name" value="ZF_RING_2"/>
    <property type="match status" value="1"/>
</dbReference>
<evidence type="ECO:0000313" key="6">
    <source>
        <dbReference type="Proteomes" id="UP000762676"/>
    </source>
</evidence>
<dbReference type="Proteomes" id="UP000762676">
    <property type="component" value="Unassembled WGS sequence"/>
</dbReference>
<gene>
    <name evidence="5" type="ORF">ElyMa_002511800</name>
</gene>
<sequence>MASNLSFHPQEVAPSYSRAAGHENQHYSPFIVTTTEGYHTVVSSVMFATDCSEQQVAKCIMELKRESRKINCSELLDKYTEIYGKVCGPSQRASNPPSAHSLPDPAAVHAAICLDLVNKELEILEKRRFCGVCKVVPRDIIFLPCGHIWTCRACAEPIYECPCCSKNILATVDTFFA</sequence>
<keyword evidence="6" id="KW-1185">Reference proteome</keyword>